<dbReference type="Proteomes" id="UP000010809">
    <property type="component" value="Chromosome"/>
</dbReference>
<dbReference type="eggNOG" id="COG1669">
    <property type="taxonomic scope" value="Bacteria"/>
</dbReference>
<dbReference type="Pfam" id="PF18765">
    <property type="entry name" value="Polbeta"/>
    <property type="match status" value="1"/>
</dbReference>
<dbReference type="PANTHER" id="PTHR43852:SF3">
    <property type="entry name" value="NUCLEOTIDYLTRANSFERASE"/>
    <property type="match status" value="1"/>
</dbReference>
<dbReference type="PANTHER" id="PTHR43852">
    <property type="entry name" value="NUCLEOTIDYLTRANSFERASE"/>
    <property type="match status" value="1"/>
</dbReference>
<dbReference type="InterPro" id="IPR052930">
    <property type="entry name" value="TA_antitoxin_MntA"/>
</dbReference>
<dbReference type="SUPFAM" id="SSF81301">
    <property type="entry name" value="Nucleotidyltransferase"/>
    <property type="match status" value="1"/>
</dbReference>
<proteinExistence type="predicted"/>
<sequence length="103" mass="11538">MARGDATASSDIDLAVLFEQPTADTLRGPLAGLRLDLEDALGRPVDLVAIENAPPDLIHRVLRDGILLVDRNPNRRIAFEVRARNDYFDLLPYLHEYRRAGFA</sequence>
<dbReference type="CDD" id="cd05403">
    <property type="entry name" value="NT_KNTase_like"/>
    <property type="match status" value="1"/>
</dbReference>
<feature type="domain" description="Polymerase beta nucleotidyltransferase" evidence="1">
    <location>
        <begin position="1"/>
        <end position="73"/>
    </location>
</feature>
<name>L0DRY7_THIND</name>
<dbReference type="KEGG" id="tni:TVNIR_0032"/>
<dbReference type="AlphaFoldDB" id="L0DRY7"/>
<gene>
    <name evidence="2" type="ordered locus">TVNIR_0032</name>
</gene>
<dbReference type="NCBIfam" id="NF047752">
    <property type="entry name" value="MntA_antitoxin"/>
    <property type="match status" value="1"/>
</dbReference>
<evidence type="ECO:0000313" key="2">
    <source>
        <dbReference type="EMBL" id="AGA31747.1"/>
    </source>
</evidence>
<dbReference type="STRING" id="1255043.TVNIR_0032"/>
<reference evidence="2" key="1">
    <citation type="submission" date="2015-12" db="EMBL/GenBank/DDBJ databases">
        <authorList>
            <person name="Tikhonova T.V."/>
            <person name="Pavlov A.R."/>
            <person name="Beletsky A.V."/>
            <person name="Mardanov A.V."/>
            <person name="Sorokin D.Y."/>
            <person name="Ravin N.V."/>
            <person name="Popov V.O."/>
        </authorList>
    </citation>
    <scope>NUCLEOTIDE SEQUENCE</scope>
    <source>
        <strain evidence="2">DSM 14787</strain>
    </source>
</reference>
<dbReference type="Gene3D" id="3.30.460.10">
    <property type="entry name" value="Beta Polymerase, domain 2"/>
    <property type="match status" value="1"/>
</dbReference>
<dbReference type="InterPro" id="IPR041633">
    <property type="entry name" value="Polbeta"/>
</dbReference>
<keyword evidence="3" id="KW-1185">Reference proteome</keyword>
<evidence type="ECO:0000259" key="1">
    <source>
        <dbReference type="Pfam" id="PF18765"/>
    </source>
</evidence>
<dbReference type="EMBL" id="CP003989">
    <property type="protein sequence ID" value="AGA31747.1"/>
    <property type="molecule type" value="Genomic_DNA"/>
</dbReference>
<dbReference type="PATRIC" id="fig|1255043.3.peg.31"/>
<dbReference type="InterPro" id="IPR043519">
    <property type="entry name" value="NT_sf"/>
</dbReference>
<evidence type="ECO:0000313" key="3">
    <source>
        <dbReference type="Proteomes" id="UP000010809"/>
    </source>
</evidence>
<accession>L0DRY7</accession>
<dbReference type="HOGENOM" id="CLU_130257_1_4_6"/>
<protein>
    <submittedName>
        <fullName evidence="2">DNA polymerase, beta domain protein region</fullName>
    </submittedName>
</protein>
<organism evidence="2 3">
    <name type="scientific">Thioalkalivibrio nitratireducens (strain DSM 14787 / UNIQEM 213 / ALEN2)</name>
    <dbReference type="NCBI Taxonomy" id="1255043"/>
    <lineage>
        <taxon>Bacteria</taxon>
        <taxon>Pseudomonadati</taxon>
        <taxon>Pseudomonadota</taxon>
        <taxon>Gammaproteobacteria</taxon>
        <taxon>Chromatiales</taxon>
        <taxon>Ectothiorhodospiraceae</taxon>
        <taxon>Thioalkalivibrio</taxon>
    </lineage>
</organism>